<gene>
    <name evidence="8 10" type="primary">rnz</name>
    <name evidence="10" type="ORF">NZD89_25480</name>
</gene>
<keyword evidence="7 8" id="KW-0862">Zinc</keyword>
<dbReference type="PANTHER" id="PTHR46018:SF2">
    <property type="entry name" value="ZINC PHOSPHODIESTERASE ELAC PROTEIN 1"/>
    <property type="match status" value="1"/>
</dbReference>
<feature type="binding site" evidence="8">
    <location>
        <position position="140"/>
    </location>
    <ligand>
        <name>Zn(2+)</name>
        <dbReference type="ChEBI" id="CHEBI:29105"/>
        <label>1</label>
        <note>catalytic</note>
    </ligand>
</feature>
<feature type="binding site" evidence="8">
    <location>
        <position position="63"/>
    </location>
    <ligand>
        <name>Zn(2+)</name>
        <dbReference type="ChEBI" id="CHEBI:29105"/>
        <label>1</label>
        <note>catalytic</note>
    </ligand>
</feature>
<keyword evidence="11" id="KW-1185">Reference proteome</keyword>
<comment type="subunit">
    <text evidence="1 8">Homodimer.</text>
</comment>
<evidence type="ECO:0000313" key="10">
    <source>
        <dbReference type="EMBL" id="WAH41550.1"/>
    </source>
</evidence>
<dbReference type="NCBIfam" id="NF000801">
    <property type="entry name" value="PRK00055.1-3"/>
    <property type="match status" value="1"/>
</dbReference>
<feature type="binding site" evidence="8">
    <location>
        <position position="211"/>
    </location>
    <ligand>
        <name>Zn(2+)</name>
        <dbReference type="ChEBI" id="CHEBI:29105"/>
        <label>1</label>
        <note>catalytic</note>
    </ligand>
</feature>
<reference evidence="10" key="1">
    <citation type="submission" date="2022-08" db="EMBL/GenBank/DDBJ databases">
        <title>Alicyclobacillus fastidiosus DSM 17978, complete genome.</title>
        <authorList>
            <person name="Wang Q."/>
            <person name="Cai R."/>
            <person name="Wang Z."/>
        </authorList>
    </citation>
    <scope>NUCLEOTIDE SEQUENCE</scope>
    <source>
        <strain evidence="10">DSM 17978</strain>
    </source>
</reference>
<evidence type="ECO:0000256" key="9">
    <source>
        <dbReference type="SAM" id="MobiDB-lite"/>
    </source>
</evidence>
<feature type="binding site" evidence="8">
    <location>
        <position position="67"/>
    </location>
    <ligand>
        <name>Zn(2+)</name>
        <dbReference type="ChEBI" id="CHEBI:29105"/>
        <label>2</label>
        <note>catalytic</note>
    </ligand>
</feature>
<name>A0ABY6ZF64_9BACL</name>
<evidence type="ECO:0000256" key="4">
    <source>
        <dbReference type="ARBA" id="ARBA00022723"/>
    </source>
</evidence>
<sequence length="336" mass="36389">MELYFLGTGAGMPSTRRNVTSISLRLNQERGTFWMIDCGEGTQHQVLSSPLKPSQLEKLFITHLHGDHLFGLPGLLGSRAFQGGLTPLDIYGPSGLREFVETSLRISETHLPYEVQVHEIDEGPIFEDHQFVVTCHQLAHGVPSYGYRMEERAAPGRLNQAKLEDEGIAPGPIYGQLKAGMDVTLPNGRVLRAKTYLSSPIPGRKVVILGDTTPCSAIATLASGADVLVHEATYASADEAKAHAHHHSTSVDAATAARESGVKALILTHVSARYDEDALCALLREAQVIFPNTFLASDHASMPILRTGEVKVSTPVPSASRIDPPVSEPTDSREFQ</sequence>
<dbReference type="InterPro" id="IPR013471">
    <property type="entry name" value="RNase_Z/BN"/>
</dbReference>
<keyword evidence="3 8" id="KW-0540">Nuclease</keyword>
<comment type="catalytic activity">
    <reaction evidence="8">
        <text>Endonucleolytic cleavage of RNA, removing extra 3' nucleotides from tRNA precursor, generating 3' termini of tRNAs. A 3'-hydroxy group is left at the tRNA terminus and a 5'-phosphoryl group is left at the trailer molecule.</text>
        <dbReference type="EC" id="3.1.26.11"/>
    </reaction>
</comment>
<dbReference type="HAMAP" id="MF_01818">
    <property type="entry name" value="RNase_Z_BN"/>
    <property type="match status" value="1"/>
</dbReference>
<feature type="region of interest" description="Disordered" evidence="9">
    <location>
        <begin position="313"/>
        <end position="336"/>
    </location>
</feature>
<feature type="binding site" evidence="8">
    <location>
        <position position="65"/>
    </location>
    <ligand>
        <name>Zn(2+)</name>
        <dbReference type="ChEBI" id="CHEBI:29105"/>
        <label>1</label>
        <note>catalytic</note>
    </ligand>
</feature>
<feature type="active site" description="Proton acceptor" evidence="8">
    <location>
        <position position="67"/>
    </location>
</feature>
<dbReference type="Pfam" id="PF23023">
    <property type="entry name" value="Anti-Pycsar_Apyc1"/>
    <property type="match status" value="1"/>
</dbReference>
<keyword evidence="5 8" id="KW-0255">Endonuclease</keyword>
<dbReference type="RefSeq" id="WP_268005458.1">
    <property type="nucleotide sequence ID" value="NZ_CP104067.1"/>
</dbReference>
<feature type="binding site" evidence="8">
    <location>
        <position position="269"/>
    </location>
    <ligand>
        <name>Zn(2+)</name>
        <dbReference type="ChEBI" id="CHEBI:29105"/>
        <label>2</label>
        <note>catalytic</note>
    </ligand>
</feature>
<comment type="function">
    <text evidence="8">Zinc phosphodiesterase, which displays some tRNA 3'-processing endonuclease activity. Probably involved in tRNA maturation, by removing a 3'-trailer from precursor tRNA.</text>
</comment>
<dbReference type="GO" id="GO:0042781">
    <property type="term" value="F:3'-tRNA processing endoribonuclease activity"/>
    <property type="evidence" value="ECO:0007669"/>
    <property type="project" value="UniProtKB-EC"/>
</dbReference>
<evidence type="ECO:0000256" key="5">
    <source>
        <dbReference type="ARBA" id="ARBA00022759"/>
    </source>
</evidence>
<evidence type="ECO:0000256" key="7">
    <source>
        <dbReference type="ARBA" id="ARBA00022833"/>
    </source>
</evidence>
<dbReference type="NCBIfam" id="TIGR02651">
    <property type="entry name" value="RNase_Z"/>
    <property type="match status" value="1"/>
</dbReference>
<evidence type="ECO:0000256" key="3">
    <source>
        <dbReference type="ARBA" id="ARBA00022722"/>
    </source>
</evidence>
<accession>A0ABY6ZF64</accession>
<keyword evidence="2 8" id="KW-0819">tRNA processing</keyword>
<feature type="binding site" evidence="8">
    <location>
        <position position="211"/>
    </location>
    <ligand>
        <name>Zn(2+)</name>
        <dbReference type="ChEBI" id="CHEBI:29105"/>
        <label>2</label>
        <note>catalytic</note>
    </ligand>
</feature>
<protein>
    <recommendedName>
        <fullName evidence="8">Ribonuclease Z</fullName>
        <shortName evidence="8">RNase Z</shortName>
        <ecNumber evidence="8">3.1.26.11</ecNumber>
    </recommendedName>
    <alternativeName>
        <fullName evidence="8">tRNA 3 endonuclease</fullName>
    </alternativeName>
    <alternativeName>
        <fullName evidence="8">tRNase Z</fullName>
    </alternativeName>
</protein>
<evidence type="ECO:0000256" key="6">
    <source>
        <dbReference type="ARBA" id="ARBA00022801"/>
    </source>
</evidence>
<organism evidence="10 11">
    <name type="scientific">Alicyclobacillus fastidiosus</name>
    <dbReference type="NCBI Taxonomy" id="392011"/>
    <lineage>
        <taxon>Bacteria</taxon>
        <taxon>Bacillati</taxon>
        <taxon>Bacillota</taxon>
        <taxon>Bacilli</taxon>
        <taxon>Bacillales</taxon>
        <taxon>Alicyclobacillaceae</taxon>
        <taxon>Alicyclobacillus</taxon>
    </lineage>
</organism>
<evidence type="ECO:0000256" key="1">
    <source>
        <dbReference type="ARBA" id="ARBA00011738"/>
    </source>
</evidence>
<dbReference type="Proteomes" id="UP001164761">
    <property type="component" value="Chromosome"/>
</dbReference>
<keyword evidence="4 8" id="KW-0479">Metal-binding</keyword>
<keyword evidence="6 8" id="KW-0378">Hydrolase</keyword>
<dbReference type="EMBL" id="CP104067">
    <property type="protein sequence ID" value="WAH41550.1"/>
    <property type="molecule type" value="Genomic_DNA"/>
</dbReference>
<feature type="binding site" evidence="8">
    <location>
        <position position="68"/>
    </location>
    <ligand>
        <name>Zn(2+)</name>
        <dbReference type="ChEBI" id="CHEBI:29105"/>
        <label>2</label>
        <note>catalytic</note>
    </ligand>
</feature>
<evidence type="ECO:0000256" key="2">
    <source>
        <dbReference type="ARBA" id="ARBA00022694"/>
    </source>
</evidence>
<evidence type="ECO:0000256" key="8">
    <source>
        <dbReference type="HAMAP-Rule" id="MF_01818"/>
    </source>
</evidence>
<dbReference type="Gene3D" id="3.60.15.10">
    <property type="entry name" value="Ribonuclease Z/Hydroxyacylglutathione hydrolase-like"/>
    <property type="match status" value="1"/>
</dbReference>
<dbReference type="InterPro" id="IPR036866">
    <property type="entry name" value="RibonucZ/Hydroxyglut_hydro"/>
</dbReference>
<dbReference type="SUPFAM" id="SSF56281">
    <property type="entry name" value="Metallo-hydrolase/oxidoreductase"/>
    <property type="match status" value="1"/>
</dbReference>
<comment type="cofactor">
    <cofactor evidence="8">
        <name>Zn(2+)</name>
        <dbReference type="ChEBI" id="CHEBI:29105"/>
    </cofactor>
    <text evidence="8">Binds 2 Zn(2+) ions.</text>
</comment>
<proteinExistence type="inferred from homology"/>
<dbReference type="PANTHER" id="PTHR46018">
    <property type="entry name" value="ZINC PHOSPHODIESTERASE ELAC PROTEIN 1"/>
    <property type="match status" value="1"/>
</dbReference>
<evidence type="ECO:0000313" key="11">
    <source>
        <dbReference type="Proteomes" id="UP001164761"/>
    </source>
</evidence>
<dbReference type="EC" id="3.1.26.11" evidence="8"/>
<comment type="similarity">
    <text evidence="8">Belongs to the RNase Z family.</text>
</comment>
<dbReference type="CDD" id="cd07717">
    <property type="entry name" value="RNaseZ_ZiPD-like_MBL-fold"/>
    <property type="match status" value="1"/>
</dbReference>